<evidence type="ECO:0000313" key="2">
    <source>
        <dbReference type="EMBL" id="GBP98284.1"/>
    </source>
</evidence>
<dbReference type="EMBL" id="BGZK01003108">
    <property type="protein sequence ID" value="GBP98284.1"/>
    <property type="molecule type" value="Genomic_DNA"/>
</dbReference>
<sequence>MLNSAMQIKEALFSSPTPFCSSKIKGGETLTIHATVLPFGSRAAAAALAQHYCCFRTKPAGLLSFVRVPFLKDVLRFVSATRWAPLTRHTSVGPSKPCLEKNTRFRDTSSSTHYFVGADAQAFPEDVQMIYRHSETICKESPLAPGANRVTEPELAGGSLTKTSHSQLRRRRDSTDKNNKNITVKIYVRDAGEKKYVKATGQRRGSVTL</sequence>
<feature type="region of interest" description="Disordered" evidence="1">
    <location>
        <begin position="143"/>
        <end position="180"/>
    </location>
</feature>
<dbReference type="AlphaFoldDB" id="A0A4C2AGS9"/>
<name>A0A4C2AGS9_EUMVA</name>
<gene>
    <name evidence="2" type="ORF">EVAR_69498_1</name>
</gene>
<protein>
    <submittedName>
        <fullName evidence="2">Uncharacterized protein</fullName>
    </submittedName>
</protein>
<comment type="caution">
    <text evidence="2">The sequence shown here is derived from an EMBL/GenBank/DDBJ whole genome shotgun (WGS) entry which is preliminary data.</text>
</comment>
<dbReference type="Proteomes" id="UP000299102">
    <property type="component" value="Unassembled WGS sequence"/>
</dbReference>
<evidence type="ECO:0000313" key="3">
    <source>
        <dbReference type="Proteomes" id="UP000299102"/>
    </source>
</evidence>
<evidence type="ECO:0000256" key="1">
    <source>
        <dbReference type="SAM" id="MobiDB-lite"/>
    </source>
</evidence>
<proteinExistence type="predicted"/>
<keyword evidence="3" id="KW-1185">Reference proteome</keyword>
<reference evidence="2 3" key="1">
    <citation type="journal article" date="2019" name="Commun. Biol.">
        <title>The bagworm genome reveals a unique fibroin gene that provides high tensile strength.</title>
        <authorList>
            <person name="Kono N."/>
            <person name="Nakamura H."/>
            <person name="Ohtoshi R."/>
            <person name="Tomita M."/>
            <person name="Numata K."/>
            <person name="Arakawa K."/>
        </authorList>
    </citation>
    <scope>NUCLEOTIDE SEQUENCE [LARGE SCALE GENOMIC DNA]</scope>
</reference>
<accession>A0A4C2AGS9</accession>
<organism evidence="2 3">
    <name type="scientific">Eumeta variegata</name>
    <name type="common">Bagworm moth</name>
    <name type="synonym">Eumeta japonica</name>
    <dbReference type="NCBI Taxonomy" id="151549"/>
    <lineage>
        <taxon>Eukaryota</taxon>
        <taxon>Metazoa</taxon>
        <taxon>Ecdysozoa</taxon>
        <taxon>Arthropoda</taxon>
        <taxon>Hexapoda</taxon>
        <taxon>Insecta</taxon>
        <taxon>Pterygota</taxon>
        <taxon>Neoptera</taxon>
        <taxon>Endopterygota</taxon>
        <taxon>Lepidoptera</taxon>
        <taxon>Glossata</taxon>
        <taxon>Ditrysia</taxon>
        <taxon>Tineoidea</taxon>
        <taxon>Psychidae</taxon>
        <taxon>Oiketicinae</taxon>
        <taxon>Eumeta</taxon>
    </lineage>
</organism>